<keyword evidence="2" id="KW-1185">Reference proteome</keyword>
<dbReference type="Proteomes" id="UP000509441">
    <property type="component" value="Chromosome"/>
</dbReference>
<evidence type="ECO:0000313" key="1">
    <source>
        <dbReference type="EMBL" id="QLH05585.1"/>
    </source>
</evidence>
<organism evidence="1 2">
    <name type="scientific">Nitrosopumilus oxyclinae</name>
    <dbReference type="NCBI Taxonomy" id="1959104"/>
    <lineage>
        <taxon>Archaea</taxon>
        <taxon>Nitrososphaerota</taxon>
        <taxon>Nitrososphaeria</taxon>
        <taxon>Nitrosopumilales</taxon>
        <taxon>Nitrosopumilaceae</taxon>
        <taxon>Nitrosopumilus</taxon>
    </lineage>
</organism>
<dbReference type="KEGG" id="nox:C5F49_05510"/>
<reference evidence="1 2" key="1">
    <citation type="submission" date="2018-02" db="EMBL/GenBank/DDBJ databases">
        <title>Complete genome of Nitrosopumilus oxyclinae HCE1.</title>
        <authorList>
            <person name="Qin W."/>
            <person name="Zheng Y."/>
            <person name="Stahl D.A."/>
        </authorList>
    </citation>
    <scope>NUCLEOTIDE SEQUENCE [LARGE SCALE GENOMIC DNA]</scope>
    <source>
        <strain evidence="1 2">HCE1</strain>
    </source>
</reference>
<protein>
    <submittedName>
        <fullName evidence="1">Uncharacterized protein</fullName>
    </submittedName>
</protein>
<evidence type="ECO:0000313" key="2">
    <source>
        <dbReference type="Proteomes" id="UP000509441"/>
    </source>
</evidence>
<sequence>MNFNCIFSSCSYKCNNVDEGEFLKHLNKEHHDEILKISKKENISIKMAEMITVTNSTVFINSG</sequence>
<dbReference type="EMBL" id="CP026994">
    <property type="protein sequence ID" value="QLH05585.1"/>
    <property type="molecule type" value="Genomic_DNA"/>
</dbReference>
<dbReference type="OrthoDB" id="2903at2157"/>
<dbReference type="RefSeq" id="WP_179362051.1">
    <property type="nucleotide sequence ID" value="NZ_CP026994.1"/>
</dbReference>
<accession>A0A7D5RFB9</accession>
<gene>
    <name evidence="1" type="ORF">C5F49_05510</name>
</gene>
<dbReference type="GeneID" id="56061410"/>
<proteinExistence type="predicted"/>
<name>A0A7D5RFB9_9ARCH</name>
<dbReference type="AlphaFoldDB" id="A0A7D5RFB9"/>